<evidence type="ECO:0000256" key="2">
    <source>
        <dbReference type="ARBA" id="ARBA00022723"/>
    </source>
</evidence>
<proteinExistence type="predicted"/>
<evidence type="ECO:0000256" key="1">
    <source>
        <dbReference type="ARBA" id="ARBA00001947"/>
    </source>
</evidence>
<dbReference type="PANTHER" id="PTHR37326">
    <property type="entry name" value="BLL3975 PROTEIN"/>
    <property type="match status" value="1"/>
</dbReference>
<evidence type="ECO:0000256" key="3">
    <source>
        <dbReference type="ARBA" id="ARBA00022801"/>
    </source>
</evidence>
<dbReference type="EMBL" id="BMGH01000001">
    <property type="protein sequence ID" value="GGD04109.1"/>
    <property type="molecule type" value="Genomic_DNA"/>
</dbReference>
<dbReference type="CDD" id="cd06251">
    <property type="entry name" value="M14_ASTE_ASPA-like"/>
    <property type="match status" value="1"/>
</dbReference>
<feature type="domain" description="Succinylglutamate desuccinylase/Aspartoacylase catalytic" evidence="5">
    <location>
        <begin position="45"/>
        <end position="225"/>
    </location>
</feature>
<evidence type="ECO:0000313" key="6">
    <source>
        <dbReference type="EMBL" id="GGD04109.1"/>
    </source>
</evidence>
<accession>A0A8J2V5N0</accession>
<dbReference type="GO" id="GO:0016811">
    <property type="term" value="F:hydrolase activity, acting on carbon-nitrogen (but not peptide) bonds, in linear amides"/>
    <property type="evidence" value="ECO:0007669"/>
    <property type="project" value="InterPro"/>
</dbReference>
<dbReference type="GO" id="GO:0016788">
    <property type="term" value="F:hydrolase activity, acting on ester bonds"/>
    <property type="evidence" value="ECO:0007669"/>
    <property type="project" value="InterPro"/>
</dbReference>
<sequence>MREPFPIGGQTIDPGTQKTVELPLSVLSDHTKVSMPVHIMHGRKPGPVLFVSAAIHGDEILGAEIIRRLVSKLTVEKVRGTLLLIPIVNTYGFIANSRYLPDRRDLNRSFPGSKSGSLAGQLAYKFMEEIVSRSDYGIDLHTAAIHRENLPQIRADLASSAVKDMAAAFGAPIILKTDIRDGSLREAAQAVGVNTLLYEAGEALRFNEFAVRIGVKGVMRVMQHLGMLHRRGFAQGANEPVMSKLSLWVRAPSGGLMRLLKGLGDAVEKGEVLSIVSAPLGHEEKELRAPISGIIIGRSNMPAVNQGDAIFHIAKVFDPGATDEDIQSLEKQLGSDPLFDTEIV</sequence>
<keyword evidence="2" id="KW-0479">Metal-binding</keyword>
<dbReference type="InterPro" id="IPR055438">
    <property type="entry name" value="AstE_AspA_cat"/>
</dbReference>
<dbReference type="Gene3D" id="3.40.630.10">
    <property type="entry name" value="Zn peptidases"/>
    <property type="match status" value="1"/>
</dbReference>
<dbReference type="RefSeq" id="WP_188160297.1">
    <property type="nucleotide sequence ID" value="NZ_BMGH01000001.1"/>
</dbReference>
<dbReference type="GO" id="GO:0046872">
    <property type="term" value="F:metal ion binding"/>
    <property type="evidence" value="ECO:0007669"/>
    <property type="project" value="UniProtKB-KW"/>
</dbReference>
<gene>
    <name evidence="6" type="ORF">GCM10011342_11380</name>
</gene>
<organism evidence="6 7">
    <name type="scientific">Aquisalinus flavus</name>
    <dbReference type="NCBI Taxonomy" id="1526572"/>
    <lineage>
        <taxon>Bacteria</taxon>
        <taxon>Pseudomonadati</taxon>
        <taxon>Pseudomonadota</taxon>
        <taxon>Alphaproteobacteria</taxon>
        <taxon>Parvularculales</taxon>
        <taxon>Parvularculaceae</taxon>
        <taxon>Aquisalinus</taxon>
    </lineage>
</organism>
<dbReference type="SUPFAM" id="SSF53187">
    <property type="entry name" value="Zn-dependent exopeptidases"/>
    <property type="match status" value="1"/>
</dbReference>
<evidence type="ECO:0000259" key="5">
    <source>
        <dbReference type="Pfam" id="PF24827"/>
    </source>
</evidence>
<dbReference type="Pfam" id="PF24827">
    <property type="entry name" value="AstE_AspA_cat"/>
    <property type="match status" value="1"/>
</dbReference>
<name>A0A8J2V5N0_9PROT</name>
<keyword evidence="7" id="KW-1185">Reference proteome</keyword>
<dbReference type="Proteomes" id="UP000613582">
    <property type="component" value="Unassembled WGS sequence"/>
</dbReference>
<keyword evidence="3" id="KW-0378">Hydrolase</keyword>
<protein>
    <submittedName>
        <fullName evidence="6">Deacylase</fullName>
    </submittedName>
</protein>
<evidence type="ECO:0000256" key="4">
    <source>
        <dbReference type="ARBA" id="ARBA00022833"/>
    </source>
</evidence>
<evidence type="ECO:0000313" key="7">
    <source>
        <dbReference type="Proteomes" id="UP000613582"/>
    </source>
</evidence>
<dbReference type="InterPro" id="IPR053138">
    <property type="entry name" value="N-alpha-Ac-DABA_deacetylase"/>
</dbReference>
<dbReference type="AlphaFoldDB" id="A0A8J2V5N0"/>
<keyword evidence="4" id="KW-0862">Zinc</keyword>
<dbReference type="InterPro" id="IPR043795">
    <property type="entry name" value="N-alpha-Ac-DABA-like"/>
</dbReference>
<dbReference type="PIRSF" id="PIRSF039012">
    <property type="entry name" value="ASP"/>
    <property type="match status" value="1"/>
</dbReference>
<reference evidence="6" key="1">
    <citation type="journal article" date="2014" name="Int. J. Syst. Evol. Microbiol.">
        <title>Complete genome sequence of Corynebacterium casei LMG S-19264T (=DSM 44701T), isolated from a smear-ripened cheese.</title>
        <authorList>
            <consortium name="US DOE Joint Genome Institute (JGI-PGF)"/>
            <person name="Walter F."/>
            <person name="Albersmeier A."/>
            <person name="Kalinowski J."/>
            <person name="Ruckert C."/>
        </authorList>
    </citation>
    <scope>NUCLEOTIDE SEQUENCE</scope>
    <source>
        <strain evidence="6">CGMCC 1.12921</strain>
    </source>
</reference>
<comment type="caution">
    <text evidence="6">The sequence shown here is derived from an EMBL/GenBank/DDBJ whole genome shotgun (WGS) entry which is preliminary data.</text>
</comment>
<comment type="cofactor">
    <cofactor evidence="1">
        <name>Zn(2+)</name>
        <dbReference type="ChEBI" id="CHEBI:29105"/>
    </cofactor>
</comment>
<dbReference type="PANTHER" id="PTHR37326:SF2">
    <property type="entry name" value="SUCCINYLGLUTAMATE DESUCCINYLASE_ASPARTOACYLASE FAMILY PROTEIN"/>
    <property type="match status" value="1"/>
</dbReference>
<reference evidence="6" key="2">
    <citation type="submission" date="2020-09" db="EMBL/GenBank/DDBJ databases">
        <authorList>
            <person name="Sun Q."/>
            <person name="Zhou Y."/>
        </authorList>
    </citation>
    <scope>NUCLEOTIDE SEQUENCE</scope>
    <source>
        <strain evidence="6">CGMCC 1.12921</strain>
    </source>
</reference>